<evidence type="ECO:0000256" key="4">
    <source>
        <dbReference type="ARBA" id="ARBA00023125"/>
    </source>
</evidence>
<protein>
    <submittedName>
        <fullName evidence="8">RNA polymerase sigma-70 factor (ECF subfamily)</fullName>
    </submittedName>
</protein>
<keyword evidence="4" id="KW-0238">DNA-binding</keyword>
<dbReference type="Proteomes" id="UP000239203">
    <property type="component" value="Unassembled WGS sequence"/>
</dbReference>
<comment type="caution">
    <text evidence="8">The sequence shown here is derived from an EMBL/GenBank/DDBJ whole genome shotgun (WGS) entry which is preliminary data.</text>
</comment>
<dbReference type="EMBL" id="PTIX01000004">
    <property type="protein sequence ID" value="PPK69190.1"/>
    <property type="molecule type" value="Genomic_DNA"/>
</dbReference>
<evidence type="ECO:0000256" key="3">
    <source>
        <dbReference type="ARBA" id="ARBA00023082"/>
    </source>
</evidence>
<dbReference type="Gene3D" id="1.10.1740.10">
    <property type="match status" value="1"/>
</dbReference>
<evidence type="ECO:0000313" key="8">
    <source>
        <dbReference type="EMBL" id="PPK69190.1"/>
    </source>
</evidence>
<dbReference type="InterPro" id="IPR013324">
    <property type="entry name" value="RNA_pol_sigma_r3/r4-like"/>
</dbReference>
<reference evidence="8 9" key="1">
    <citation type="submission" date="2018-02" db="EMBL/GenBank/DDBJ databases">
        <title>Genomic Encyclopedia of Archaeal and Bacterial Type Strains, Phase II (KMG-II): from individual species to whole genera.</title>
        <authorList>
            <person name="Goeker M."/>
        </authorList>
    </citation>
    <scope>NUCLEOTIDE SEQUENCE [LARGE SCALE GENOMIC DNA]</scope>
    <source>
        <strain evidence="8 9">YU 961-1</strain>
    </source>
</reference>
<feature type="domain" description="RNA polymerase sigma factor 70 region 4 type 2" evidence="7">
    <location>
        <begin position="83"/>
        <end position="134"/>
    </location>
</feature>
<dbReference type="InterPro" id="IPR014284">
    <property type="entry name" value="RNA_pol_sigma-70_dom"/>
</dbReference>
<keyword evidence="5" id="KW-0804">Transcription</keyword>
<dbReference type="InterPro" id="IPR013325">
    <property type="entry name" value="RNA_pol_sigma_r2"/>
</dbReference>
<dbReference type="CDD" id="cd06171">
    <property type="entry name" value="Sigma70_r4"/>
    <property type="match status" value="1"/>
</dbReference>
<dbReference type="GO" id="GO:0016987">
    <property type="term" value="F:sigma factor activity"/>
    <property type="evidence" value="ECO:0007669"/>
    <property type="project" value="UniProtKB-KW"/>
</dbReference>
<organism evidence="8 9">
    <name type="scientific">Actinokineospora auranticolor</name>
    <dbReference type="NCBI Taxonomy" id="155976"/>
    <lineage>
        <taxon>Bacteria</taxon>
        <taxon>Bacillati</taxon>
        <taxon>Actinomycetota</taxon>
        <taxon>Actinomycetes</taxon>
        <taxon>Pseudonocardiales</taxon>
        <taxon>Pseudonocardiaceae</taxon>
        <taxon>Actinokineospora</taxon>
    </lineage>
</organism>
<evidence type="ECO:0000259" key="6">
    <source>
        <dbReference type="Pfam" id="PF04542"/>
    </source>
</evidence>
<feature type="domain" description="RNA polymerase sigma-70 region 2" evidence="6">
    <location>
        <begin position="3"/>
        <end position="59"/>
    </location>
</feature>
<dbReference type="SUPFAM" id="SSF88946">
    <property type="entry name" value="Sigma2 domain of RNA polymerase sigma factors"/>
    <property type="match status" value="1"/>
</dbReference>
<evidence type="ECO:0000259" key="7">
    <source>
        <dbReference type="Pfam" id="PF08281"/>
    </source>
</evidence>
<comment type="similarity">
    <text evidence="1">Belongs to the sigma-70 factor family. ECF subfamily.</text>
</comment>
<evidence type="ECO:0000256" key="5">
    <source>
        <dbReference type="ARBA" id="ARBA00023163"/>
    </source>
</evidence>
<dbReference type="PANTHER" id="PTHR43133">
    <property type="entry name" value="RNA POLYMERASE ECF-TYPE SIGMA FACTO"/>
    <property type="match status" value="1"/>
</dbReference>
<dbReference type="GO" id="GO:0006352">
    <property type="term" value="P:DNA-templated transcription initiation"/>
    <property type="evidence" value="ECO:0007669"/>
    <property type="project" value="InterPro"/>
</dbReference>
<dbReference type="Pfam" id="PF08281">
    <property type="entry name" value="Sigma70_r4_2"/>
    <property type="match status" value="1"/>
</dbReference>
<sequence>MAGVARRVGAYYGVLERDDVVQEALARAWVKRGQFDPRRGTARAWLAAIVVDQVRKARRVKVPEPGDVPETPVVVGGVEEQLDLWEALACLTERQRLAVDCVYFVDLSVAETAQVMGCGVGTVKSTLADARAKLRVRLEVSDG</sequence>
<accession>A0A2S6GVF3</accession>
<dbReference type="OrthoDB" id="3777963at2"/>
<dbReference type="NCBIfam" id="TIGR02937">
    <property type="entry name" value="sigma70-ECF"/>
    <property type="match status" value="1"/>
</dbReference>
<dbReference type="GO" id="GO:0003677">
    <property type="term" value="F:DNA binding"/>
    <property type="evidence" value="ECO:0007669"/>
    <property type="project" value="UniProtKB-KW"/>
</dbReference>
<gene>
    <name evidence="8" type="ORF">CLV40_104443</name>
</gene>
<evidence type="ECO:0000256" key="1">
    <source>
        <dbReference type="ARBA" id="ARBA00010641"/>
    </source>
</evidence>
<dbReference type="Pfam" id="PF04542">
    <property type="entry name" value="Sigma70_r2"/>
    <property type="match status" value="1"/>
</dbReference>
<dbReference type="PANTHER" id="PTHR43133:SF8">
    <property type="entry name" value="RNA POLYMERASE SIGMA FACTOR HI_1459-RELATED"/>
    <property type="match status" value="1"/>
</dbReference>
<evidence type="ECO:0000256" key="2">
    <source>
        <dbReference type="ARBA" id="ARBA00023015"/>
    </source>
</evidence>
<dbReference type="InterPro" id="IPR013249">
    <property type="entry name" value="RNA_pol_sigma70_r4_t2"/>
</dbReference>
<keyword evidence="9" id="KW-1185">Reference proteome</keyword>
<name>A0A2S6GVF3_9PSEU</name>
<evidence type="ECO:0000313" key="9">
    <source>
        <dbReference type="Proteomes" id="UP000239203"/>
    </source>
</evidence>
<dbReference type="AlphaFoldDB" id="A0A2S6GVF3"/>
<dbReference type="Gene3D" id="1.10.10.10">
    <property type="entry name" value="Winged helix-like DNA-binding domain superfamily/Winged helix DNA-binding domain"/>
    <property type="match status" value="1"/>
</dbReference>
<proteinExistence type="inferred from homology"/>
<dbReference type="InterPro" id="IPR007627">
    <property type="entry name" value="RNA_pol_sigma70_r2"/>
</dbReference>
<dbReference type="InterPro" id="IPR036388">
    <property type="entry name" value="WH-like_DNA-bd_sf"/>
</dbReference>
<dbReference type="InterPro" id="IPR039425">
    <property type="entry name" value="RNA_pol_sigma-70-like"/>
</dbReference>
<dbReference type="SUPFAM" id="SSF88659">
    <property type="entry name" value="Sigma3 and sigma4 domains of RNA polymerase sigma factors"/>
    <property type="match status" value="1"/>
</dbReference>
<keyword evidence="3" id="KW-0731">Sigma factor</keyword>
<keyword evidence="2" id="KW-0805">Transcription regulation</keyword>